<accession>A0A222P1Y2</accession>
<evidence type="ECO:0000313" key="2">
    <source>
        <dbReference type="Proteomes" id="UP000201728"/>
    </source>
</evidence>
<sequence length="118" mass="13332">MSAIEKKIHRPRSAPLWHKTGSIGRAVARQEKSNLKTIINHCSIIMKSINGLEPMKQECLTREVLIALREIQFLQDSATSHKISQKNFDTKFEDALTSLAKVMAAHEKTNYIKSTSVN</sequence>
<protein>
    <submittedName>
        <fullName evidence="1">Uncharacterized protein</fullName>
    </submittedName>
</protein>
<organism evidence="1 2">
    <name type="scientific">Legionella clemsonensis</name>
    <dbReference type="NCBI Taxonomy" id="1867846"/>
    <lineage>
        <taxon>Bacteria</taxon>
        <taxon>Pseudomonadati</taxon>
        <taxon>Pseudomonadota</taxon>
        <taxon>Gammaproteobacteria</taxon>
        <taxon>Legionellales</taxon>
        <taxon>Legionellaceae</taxon>
        <taxon>Legionella</taxon>
    </lineage>
</organism>
<evidence type="ECO:0000313" key="1">
    <source>
        <dbReference type="EMBL" id="ASQ45860.1"/>
    </source>
</evidence>
<dbReference type="AlphaFoldDB" id="A0A222P1Y2"/>
<keyword evidence="2" id="KW-1185">Reference proteome</keyword>
<gene>
    <name evidence="1" type="ORF">clem_06525</name>
</gene>
<name>A0A222P1Y2_9GAMM</name>
<dbReference type="RefSeq" id="WP_094090875.1">
    <property type="nucleotide sequence ID" value="NZ_CP016397.1"/>
</dbReference>
<reference evidence="2" key="1">
    <citation type="submission" date="2016-07" db="EMBL/GenBank/DDBJ databases">
        <authorList>
            <person name="Florea S."/>
            <person name="Webb J.S."/>
            <person name="Jaromczyk J."/>
            <person name="Schardl C.L."/>
        </authorList>
    </citation>
    <scope>NUCLEOTIDE SEQUENCE [LARGE SCALE GENOMIC DNA]</scope>
    <source>
        <strain evidence="2">CDC-D5610</strain>
    </source>
</reference>
<dbReference type="KEGG" id="lcd:clem_06525"/>
<proteinExistence type="predicted"/>
<dbReference type="Proteomes" id="UP000201728">
    <property type="component" value="Chromosome"/>
</dbReference>
<dbReference type="OrthoDB" id="9981507at2"/>
<dbReference type="EMBL" id="CP016397">
    <property type="protein sequence ID" value="ASQ45860.1"/>
    <property type="molecule type" value="Genomic_DNA"/>
</dbReference>